<dbReference type="SMART" id="SM00829">
    <property type="entry name" value="PKS_ER"/>
    <property type="match status" value="1"/>
</dbReference>
<protein>
    <submittedName>
        <fullName evidence="4">Possible NADH oxidoreductase</fullName>
    </submittedName>
</protein>
<name>A0A6J4IVM7_9ACTN</name>
<dbReference type="InterPro" id="IPR020843">
    <property type="entry name" value="ER"/>
</dbReference>
<keyword evidence="2" id="KW-0560">Oxidoreductase</keyword>
<dbReference type="Gene3D" id="3.90.180.10">
    <property type="entry name" value="Medium-chain alcohol dehydrogenases, catalytic domain"/>
    <property type="match status" value="1"/>
</dbReference>
<gene>
    <name evidence="4" type="ORF">AVDCRST_MAG50-2878</name>
</gene>
<evidence type="ECO:0000259" key="3">
    <source>
        <dbReference type="SMART" id="SM00829"/>
    </source>
</evidence>
<dbReference type="SUPFAM" id="SSF51735">
    <property type="entry name" value="NAD(P)-binding Rossmann-fold domains"/>
    <property type="match status" value="1"/>
</dbReference>
<dbReference type="PANTHER" id="PTHR48106">
    <property type="entry name" value="QUINONE OXIDOREDUCTASE PIG3-RELATED"/>
    <property type="match status" value="1"/>
</dbReference>
<feature type="domain" description="Enoyl reductase (ER)" evidence="3">
    <location>
        <begin position="20"/>
        <end position="303"/>
    </location>
</feature>
<accession>A0A6J4IVM7</accession>
<sequence length="382" mass="39349">MTNDSHAIPEETLELRSTLGDDGTVTVALHRADVAPPGPEEVTVRIDAAPINPSDLGMLFAAGGVAAATAAELDGLPAVRVPVSGAAVANQAGRLGKAMPAGNEGGGTVVAAGSSEEAQALLGKVVGFLSGNAYAEYRTLPASSCLVMPEGTDPVDAAAAFVNPLTALGMVETMRSEGHTALVHTVGASNLGQMLIRLCRADGVDLVNIVRSPQQVELLRGQGAEHVCDSSAASFLDDLTDALRATGATIAFDAIGGGELAGTLLSRMEKVASESAGEFSRYGSGTSKQVYIYGGLDRGPTVLRRDFGMSWSVGGWLLTPFLSALGSEGADRLRRRVADEITTTFASSYGQRLSLADAVDPDQVRRYGRIATGDKALVTPHG</sequence>
<dbReference type="InterPro" id="IPR011032">
    <property type="entry name" value="GroES-like_sf"/>
</dbReference>
<keyword evidence="1" id="KW-0521">NADP</keyword>
<dbReference type="PANTHER" id="PTHR48106:SF18">
    <property type="entry name" value="QUINONE OXIDOREDUCTASE PIG3"/>
    <property type="match status" value="1"/>
</dbReference>
<dbReference type="GO" id="GO:0016651">
    <property type="term" value="F:oxidoreductase activity, acting on NAD(P)H"/>
    <property type="evidence" value="ECO:0007669"/>
    <property type="project" value="TreeGrafter"/>
</dbReference>
<dbReference type="GO" id="GO:0070402">
    <property type="term" value="F:NADPH binding"/>
    <property type="evidence" value="ECO:0007669"/>
    <property type="project" value="TreeGrafter"/>
</dbReference>
<dbReference type="AlphaFoldDB" id="A0A6J4IVM7"/>
<evidence type="ECO:0000313" key="4">
    <source>
        <dbReference type="EMBL" id="CAA9263259.1"/>
    </source>
</evidence>
<dbReference type="Gene3D" id="3.40.50.720">
    <property type="entry name" value="NAD(P)-binding Rossmann-like Domain"/>
    <property type="match status" value="1"/>
</dbReference>
<dbReference type="EMBL" id="CADCTF010000135">
    <property type="protein sequence ID" value="CAA9263259.1"/>
    <property type="molecule type" value="Genomic_DNA"/>
</dbReference>
<evidence type="ECO:0000256" key="1">
    <source>
        <dbReference type="ARBA" id="ARBA00022857"/>
    </source>
</evidence>
<dbReference type="CDD" id="cd08291">
    <property type="entry name" value="ETR_like_1"/>
    <property type="match status" value="1"/>
</dbReference>
<reference evidence="4" key="1">
    <citation type="submission" date="2020-02" db="EMBL/GenBank/DDBJ databases">
        <authorList>
            <person name="Meier V. D."/>
        </authorList>
    </citation>
    <scope>NUCLEOTIDE SEQUENCE</scope>
    <source>
        <strain evidence="4">AVDCRST_MAG50</strain>
    </source>
</reference>
<dbReference type="InterPro" id="IPR036291">
    <property type="entry name" value="NAD(P)-bd_dom_sf"/>
</dbReference>
<dbReference type="SUPFAM" id="SSF50129">
    <property type="entry name" value="GroES-like"/>
    <property type="match status" value="1"/>
</dbReference>
<organism evidence="4">
    <name type="scientific">uncultured Acidimicrobiales bacterium</name>
    <dbReference type="NCBI Taxonomy" id="310071"/>
    <lineage>
        <taxon>Bacteria</taxon>
        <taxon>Bacillati</taxon>
        <taxon>Actinomycetota</taxon>
        <taxon>Acidimicrobiia</taxon>
        <taxon>Acidimicrobiales</taxon>
        <taxon>environmental samples</taxon>
    </lineage>
</organism>
<proteinExistence type="predicted"/>
<evidence type="ECO:0000256" key="2">
    <source>
        <dbReference type="ARBA" id="ARBA00023002"/>
    </source>
</evidence>